<proteinExistence type="predicted"/>
<dbReference type="Proteomes" id="UP000324162">
    <property type="component" value="Unassembled WGS sequence"/>
</dbReference>
<comment type="caution">
    <text evidence="1">The sequence shown here is derived from an EMBL/GenBank/DDBJ whole genome shotgun (WGS) entry which is preliminary data.</text>
</comment>
<dbReference type="RefSeq" id="WP_149614165.1">
    <property type="nucleotide sequence ID" value="NZ_SEUK01000048.1"/>
</dbReference>
<dbReference type="AlphaFoldDB" id="A0AB73BHJ2"/>
<organism evidence="1 2">
    <name type="scientific">Pseudoalteromonas fuliginea</name>
    <dbReference type="NCBI Taxonomy" id="1872678"/>
    <lineage>
        <taxon>Bacteria</taxon>
        <taxon>Pseudomonadati</taxon>
        <taxon>Pseudomonadota</taxon>
        <taxon>Gammaproteobacteria</taxon>
        <taxon>Alteromonadales</taxon>
        <taxon>Pseudoalteromonadaceae</taxon>
        <taxon>Pseudoalteromonas</taxon>
    </lineage>
</organism>
<name>A0AB73BHJ2_9GAMM</name>
<protein>
    <submittedName>
        <fullName evidence="1">Uncharacterized protein</fullName>
    </submittedName>
</protein>
<dbReference type="EMBL" id="SEUK01000048">
    <property type="protein sequence ID" value="KAA1160613.1"/>
    <property type="molecule type" value="Genomic_DNA"/>
</dbReference>
<sequence>MAKFMTKNFVWLLAAGAGIWFYQKADNAAKTATKPIADFLAELQFLINGSNYIKVPNAGFVLTRDSMSDDYIVYENRIRAWLGTHDRHKDFLSEILDNDRRVKPEYRPLIANLVDKATIRTASGVEV</sequence>
<gene>
    <name evidence="1" type="ORF">EU508_09150</name>
</gene>
<evidence type="ECO:0000313" key="1">
    <source>
        <dbReference type="EMBL" id="KAA1160613.1"/>
    </source>
</evidence>
<accession>A0AB73BHJ2</accession>
<reference evidence="1 2" key="1">
    <citation type="submission" date="2019-01" db="EMBL/GenBank/DDBJ databases">
        <title>Genome sequences of marine Pseudoalteromonas species.</title>
        <authorList>
            <person name="Boraston A.B."/>
            <person name="Hehemann J.-H."/>
            <person name="Vickers C.J."/>
            <person name="Salama-Alber O."/>
            <person name="Abe K."/>
            <person name="Hettle A.J."/>
        </authorList>
    </citation>
    <scope>NUCLEOTIDE SEQUENCE [LARGE SCALE GENOMIC DNA]</scope>
    <source>
        <strain evidence="1 2">PS42</strain>
    </source>
</reference>
<evidence type="ECO:0000313" key="2">
    <source>
        <dbReference type="Proteomes" id="UP000324162"/>
    </source>
</evidence>